<dbReference type="Pfam" id="PF00486">
    <property type="entry name" value="Trans_reg_C"/>
    <property type="match status" value="1"/>
</dbReference>
<dbReference type="RefSeq" id="WP_380016676.1">
    <property type="nucleotide sequence ID" value="NZ_JADIKI010000021.1"/>
</dbReference>
<keyword evidence="3" id="KW-0812">Transmembrane</keyword>
<protein>
    <submittedName>
        <fullName evidence="5">Transcriptional regulator</fullName>
    </submittedName>
</protein>
<feature type="DNA-binding region" description="OmpR/PhoB-type" evidence="2">
    <location>
        <begin position="6"/>
        <end position="104"/>
    </location>
</feature>
<feature type="transmembrane region" description="Helical" evidence="3">
    <location>
        <begin position="146"/>
        <end position="163"/>
    </location>
</feature>
<dbReference type="PANTHER" id="PTHR47691">
    <property type="entry name" value="REGULATOR-RELATED"/>
    <property type="match status" value="1"/>
</dbReference>
<keyword evidence="3" id="KW-0472">Membrane</keyword>
<dbReference type="InterPro" id="IPR036388">
    <property type="entry name" value="WH-like_DNA-bd_sf"/>
</dbReference>
<reference evidence="5 6" key="1">
    <citation type="submission" date="2020-10" db="EMBL/GenBank/DDBJ databases">
        <title>Phylogeny of dyella-like bacteria.</title>
        <authorList>
            <person name="Fu J."/>
        </authorList>
    </citation>
    <scope>NUCLEOTIDE SEQUENCE [LARGE SCALE GENOMIC DNA]</scope>
    <source>
        <strain evidence="5 6">DHG40</strain>
    </source>
</reference>
<feature type="domain" description="OmpR/PhoB-type" evidence="4">
    <location>
        <begin position="6"/>
        <end position="104"/>
    </location>
</feature>
<keyword evidence="1 2" id="KW-0238">DNA-binding</keyword>
<evidence type="ECO:0000256" key="1">
    <source>
        <dbReference type="ARBA" id="ARBA00023125"/>
    </source>
</evidence>
<organism evidence="5 6">
    <name type="scientific">Dyella humi</name>
    <dbReference type="NCBI Taxonomy" id="1770547"/>
    <lineage>
        <taxon>Bacteria</taxon>
        <taxon>Pseudomonadati</taxon>
        <taxon>Pseudomonadota</taxon>
        <taxon>Gammaproteobacteria</taxon>
        <taxon>Lysobacterales</taxon>
        <taxon>Rhodanobacteraceae</taxon>
        <taxon>Dyella</taxon>
    </lineage>
</organism>
<dbReference type="Proteomes" id="UP001620409">
    <property type="component" value="Unassembled WGS sequence"/>
</dbReference>
<dbReference type="SUPFAM" id="SSF46894">
    <property type="entry name" value="C-terminal effector domain of the bipartite response regulators"/>
    <property type="match status" value="1"/>
</dbReference>
<sequence>MTSTGATAYCFGEFRLNPLARELSRNGEPIDLAASAFDCLVYLIEHRERPVGKDELISAVWGRVDVSDNLLAQTIVRLRRALGDAGNEQRCIKTVARVGYRWMLETQVLQQTPALPEAAPMVVDDARGDEAATGSRWKTSPIRRPLLIALACTLLLGLVYAGWQRLSSRVATPNFQFNRSAAVVLPVDVKAPDDWNWLHLGMMDMIASRLRDAKVPTESSQAVLDLLRDSNDASGAKLSAFALVVHPSAELSGDRWRVHLDARSQDGRTWKAEASSNDVMEAAHTASDLLLAQLGYTSGNGSASSGGSVAQYLQRIDAARLAGQPQVARELIEKAPPEVRNNHEVAYLWASLDCDDAKMDSCRQKLEALLKQLPSNQEPVLRGEILTVLGSIYMDQRKWAESSAALDEAVGTLRGQKNFGALATAYLNRARANDYTWKLEEATADIGRARVNYAVAGDLVGVAKSDFVMGDLALRRSQPEAAATLMQHAYDQFVSMGMRSMLLSTLDGLAYAQQMLLKFPDELATTDRFWPLEEKGKDFGFIGDDMRHEMTWLRATALADNGRTAEAKALLERVLSDIGPEKEPGLRAQAYKWLARLALDHGDNERAATLAANALTPVLEEDDQRDYAETWLTRISALQRVGKIDQARHEIAAMVDWESRLPVKSDWTHIYALRAMAAQAWIDGNRDKAIEQFKLAMDLADKLGVPEVIVSVGKAYALALLDTGHVDQAVAVSGRLSAWSDVDWRAAWVEARVYQALGQTDSWEKSRSKAQQLAGDRPLPTAASAVEF</sequence>
<name>A0ABW8IGM8_9GAMM</name>
<keyword evidence="6" id="KW-1185">Reference proteome</keyword>
<gene>
    <name evidence="5" type="ORF">ISP18_02425</name>
</gene>
<dbReference type="PANTHER" id="PTHR47691:SF3">
    <property type="entry name" value="HTH-TYPE TRANSCRIPTIONAL REGULATOR RV0890C-RELATED"/>
    <property type="match status" value="1"/>
</dbReference>
<evidence type="ECO:0000256" key="2">
    <source>
        <dbReference type="PROSITE-ProRule" id="PRU01091"/>
    </source>
</evidence>
<comment type="caution">
    <text evidence="5">The sequence shown here is derived from an EMBL/GenBank/DDBJ whole genome shotgun (WGS) entry which is preliminary data.</text>
</comment>
<dbReference type="SUPFAM" id="SSF48452">
    <property type="entry name" value="TPR-like"/>
    <property type="match status" value="2"/>
</dbReference>
<accession>A0ABW8IGM8</accession>
<evidence type="ECO:0000313" key="6">
    <source>
        <dbReference type="Proteomes" id="UP001620409"/>
    </source>
</evidence>
<evidence type="ECO:0000256" key="3">
    <source>
        <dbReference type="SAM" id="Phobius"/>
    </source>
</evidence>
<evidence type="ECO:0000259" key="4">
    <source>
        <dbReference type="PROSITE" id="PS51755"/>
    </source>
</evidence>
<dbReference type="Gene3D" id="1.10.10.10">
    <property type="entry name" value="Winged helix-like DNA-binding domain superfamily/Winged helix DNA-binding domain"/>
    <property type="match status" value="1"/>
</dbReference>
<dbReference type="PROSITE" id="PS51755">
    <property type="entry name" value="OMPR_PHOB"/>
    <property type="match status" value="1"/>
</dbReference>
<evidence type="ECO:0000313" key="5">
    <source>
        <dbReference type="EMBL" id="MFK2853451.1"/>
    </source>
</evidence>
<keyword evidence="3" id="KW-1133">Transmembrane helix</keyword>
<dbReference type="Gene3D" id="1.25.40.10">
    <property type="entry name" value="Tetratricopeptide repeat domain"/>
    <property type="match status" value="2"/>
</dbReference>
<dbReference type="CDD" id="cd00383">
    <property type="entry name" value="trans_reg_C"/>
    <property type="match status" value="1"/>
</dbReference>
<proteinExistence type="predicted"/>
<dbReference type="SMART" id="SM00862">
    <property type="entry name" value="Trans_reg_C"/>
    <property type="match status" value="1"/>
</dbReference>
<dbReference type="EMBL" id="JADIKI010000021">
    <property type="protein sequence ID" value="MFK2853451.1"/>
    <property type="molecule type" value="Genomic_DNA"/>
</dbReference>
<dbReference type="InterPro" id="IPR016032">
    <property type="entry name" value="Sig_transdc_resp-reg_C-effctor"/>
</dbReference>
<dbReference type="InterPro" id="IPR001867">
    <property type="entry name" value="OmpR/PhoB-type_DNA-bd"/>
</dbReference>
<dbReference type="InterPro" id="IPR011990">
    <property type="entry name" value="TPR-like_helical_dom_sf"/>
</dbReference>